<dbReference type="PANTHER" id="PTHR40412">
    <property type="entry name" value="SF-ASSEMBLIN"/>
    <property type="match status" value="1"/>
</dbReference>
<keyword evidence="4" id="KW-0493">Microtubule</keyword>
<evidence type="ECO:0000313" key="9">
    <source>
        <dbReference type="Proteomes" id="UP001295684"/>
    </source>
</evidence>
<keyword evidence="6" id="KW-0206">Cytoskeleton</keyword>
<feature type="coiled-coil region" evidence="7">
    <location>
        <begin position="26"/>
        <end position="53"/>
    </location>
</feature>
<dbReference type="AlphaFoldDB" id="A0AAD2D4M7"/>
<proteinExistence type="inferred from homology"/>
<evidence type="ECO:0000313" key="8">
    <source>
        <dbReference type="EMBL" id="CAI2379746.1"/>
    </source>
</evidence>
<keyword evidence="5 7" id="KW-0175">Coiled coil</keyword>
<feature type="coiled-coil region" evidence="7">
    <location>
        <begin position="98"/>
        <end position="165"/>
    </location>
</feature>
<sequence>MIKKFEEEKKDNPKFKEMNNQLGIMKKDYQDMLQAREVTRKQLEARFQDIRRNIQRNFDFTSSEVKRTKDILKAFNSKFSHNLKIYREEFEQKIQDFRDFNRKRLKETKDRLDNIENTIHEMREDRVEAPYYERPPIIEKEEEIIQALDDNVYELTKTVENEKTERILNVGKFKDDAKDTLTKYQKSITEFQTKAVEEFNKVKDKIEVDVFDRLEAQDDLVDNLSNSVKNFQDTLKKISD</sequence>
<protein>
    <recommendedName>
        <fullName evidence="10">SF-assemblin</fullName>
    </recommendedName>
</protein>
<evidence type="ECO:0008006" key="10">
    <source>
        <dbReference type="Google" id="ProtNLM"/>
    </source>
</evidence>
<accession>A0AAD2D4M7</accession>
<comment type="caution">
    <text evidence="8">The sequence shown here is derived from an EMBL/GenBank/DDBJ whole genome shotgun (WGS) entry which is preliminary data.</text>
</comment>
<evidence type="ECO:0000256" key="4">
    <source>
        <dbReference type="ARBA" id="ARBA00022701"/>
    </source>
</evidence>
<comment type="subcellular location">
    <subcellularLocation>
        <location evidence="1">Cytoplasm</location>
        <location evidence="1">Cytoskeleton</location>
    </subcellularLocation>
</comment>
<dbReference type="PANTHER" id="PTHR40412:SF1">
    <property type="entry name" value="SF-ASSEMBLIN"/>
    <property type="match status" value="1"/>
</dbReference>
<gene>
    <name evidence="8" type="ORF">ECRASSUSDP1_LOCUS21161</name>
</gene>
<evidence type="ECO:0000256" key="7">
    <source>
        <dbReference type="SAM" id="Coils"/>
    </source>
</evidence>
<dbReference type="GO" id="GO:0005200">
    <property type="term" value="F:structural constituent of cytoskeleton"/>
    <property type="evidence" value="ECO:0007669"/>
    <property type="project" value="InterPro"/>
</dbReference>
<dbReference type="InterPro" id="IPR008374">
    <property type="entry name" value="SF_assemblin/giardin_b"/>
</dbReference>
<dbReference type="GO" id="GO:0005874">
    <property type="term" value="C:microtubule"/>
    <property type="evidence" value="ECO:0007669"/>
    <property type="project" value="UniProtKB-KW"/>
</dbReference>
<evidence type="ECO:0000256" key="3">
    <source>
        <dbReference type="ARBA" id="ARBA00022490"/>
    </source>
</evidence>
<dbReference type="EMBL" id="CAMPGE010021604">
    <property type="protein sequence ID" value="CAI2379746.1"/>
    <property type="molecule type" value="Genomic_DNA"/>
</dbReference>
<name>A0AAD2D4M7_EUPCR</name>
<evidence type="ECO:0000256" key="2">
    <source>
        <dbReference type="ARBA" id="ARBA00005678"/>
    </source>
</evidence>
<keyword evidence="9" id="KW-1185">Reference proteome</keyword>
<keyword evidence="3" id="KW-0963">Cytoplasm</keyword>
<evidence type="ECO:0000256" key="5">
    <source>
        <dbReference type="ARBA" id="ARBA00023054"/>
    </source>
</evidence>
<evidence type="ECO:0000256" key="6">
    <source>
        <dbReference type="ARBA" id="ARBA00023212"/>
    </source>
</evidence>
<comment type="similarity">
    <text evidence="2">Belongs to the SF-assemblin family.</text>
</comment>
<evidence type="ECO:0000256" key="1">
    <source>
        <dbReference type="ARBA" id="ARBA00004245"/>
    </source>
</evidence>
<organism evidence="8 9">
    <name type="scientific">Euplotes crassus</name>
    <dbReference type="NCBI Taxonomy" id="5936"/>
    <lineage>
        <taxon>Eukaryota</taxon>
        <taxon>Sar</taxon>
        <taxon>Alveolata</taxon>
        <taxon>Ciliophora</taxon>
        <taxon>Intramacronucleata</taxon>
        <taxon>Spirotrichea</taxon>
        <taxon>Hypotrichia</taxon>
        <taxon>Euplotida</taxon>
        <taxon>Euplotidae</taxon>
        <taxon>Moneuplotes</taxon>
    </lineage>
</organism>
<reference evidence="8" key="1">
    <citation type="submission" date="2023-07" db="EMBL/GenBank/DDBJ databases">
        <authorList>
            <consortium name="AG Swart"/>
            <person name="Singh M."/>
            <person name="Singh A."/>
            <person name="Seah K."/>
            <person name="Emmerich C."/>
        </authorList>
    </citation>
    <scope>NUCLEOTIDE SEQUENCE</scope>
    <source>
        <strain evidence="8">DP1</strain>
    </source>
</reference>
<dbReference type="Proteomes" id="UP001295684">
    <property type="component" value="Unassembled WGS sequence"/>
</dbReference>